<proteinExistence type="predicted"/>
<dbReference type="GO" id="GO:0005975">
    <property type="term" value="P:carbohydrate metabolic process"/>
    <property type="evidence" value="ECO:0007669"/>
    <property type="project" value="InterPro"/>
</dbReference>
<keyword evidence="2" id="KW-1185">Reference proteome</keyword>
<dbReference type="AlphaFoldDB" id="A0A192D2H1"/>
<dbReference type="OrthoDB" id="7419255at2"/>
<evidence type="ECO:0000313" key="2">
    <source>
        <dbReference type="Proteomes" id="UP000078263"/>
    </source>
</evidence>
<dbReference type="Gene3D" id="3.20.20.370">
    <property type="entry name" value="Glycoside hydrolase/deacetylase"/>
    <property type="match status" value="1"/>
</dbReference>
<dbReference type="EMBL" id="CP016033">
    <property type="protein sequence ID" value="ANK12678.1"/>
    <property type="molecule type" value="Genomic_DNA"/>
</dbReference>
<organism evidence="1 2">
    <name type="scientific">Erythrobacter neustonensis</name>
    <dbReference type="NCBI Taxonomy" id="1112"/>
    <lineage>
        <taxon>Bacteria</taxon>
        <taxon>Pseudomonadati</taxon>
        <taxon>Pseudomonadota</taxon>
        <taxon>Alphaproteobacteria</taxon>
        <taxon>Sphingomonadales</taxon>
        <taxon>Erythrobacteraceae</taxon>
        <taxon>Erythrobacter/Porphyrobacter group</taxon>
        <taxon>Erythrobacter</taxon>
    </lineage>
</organism>
<dbReference type="InterPro" id="IPR011330">
    <property type="entry name" value="Glyco_hydro/deAcase_b/a-brl"/>
</dbReference>
<dbReference type="KEGG" id="pns:A9D12_06675"/>
<evidence type="ECO:0000313" key="1">
    <source>
        <dbReference type="EMBL" id="ANK12678.1"/>
    </source>
</evidence>
<protein>
    <recommendedName>
        <fullName evidence="3">Nodulation protein B</fullName>
    </recommendedName>
</protein>
<reference evidence="1 2" key="1">
    <citation type="submission" date="2016-05" db="EMBL/GenBank/DDBJ databases">
        <title>Compelete Genome Sequence of Bacteriochlorophyll-Synthesizing Bacterium Porphyrobacter neustonensis DSM 9434.</title>
        <authorList>
            <person name="Shi X.-L."/>
            <person name="Wu Y.-H."/>
            <person name="Cheng H."/>
            <person name="Xu L."/>
            <person name="Zhang X.-Q."/>
            <person name="Wang C.-S."/>
            <person name="Xu X.-W."/>
        </authorList>
    </citation>
    <scope>NUCLEOTIDE SEQUENCE [LARGE SCALE GENOMIC DNA]</scope>
    <source>
        <strain evidence="1 2">DSM 9434</strain>
    </source>
</reference>
<sequence length="326" mass="34486">MTRVFITIDTEYSSGLYSGPGADDRRENFACSIAGITPDGPAGITHKLDLLRETGQRAVFFVDPMPALVWGIAAIEDVVGPILVAGQEVQLHCHTEWLGLAGDANPLASRATGRNLFDFTFEDQCAIIDYARSTLMAAGAPAPIAFRAGNYGANDDTLRALAANGIAYDSSHCPALAGSGVCRIALSPEVRDPVGHMGVIEVPIGAIGTLGGGLRHAQITALTLAEMLAAIRHVRAAGRSDLVLVSHSFELLNRRTRSINHIVRRRFAGLLAALARMREVETGSFAATPPLLRLTGETPAALPASAIRTGRRMAEQLVSNALYGAI</sequence>
<gene>
    <name evidence="1" type="ORF">A9D12_06675</name>
</gene>
<dbReference type="SUPFAM" id="SSF88713">
    <property type="entry name" value="Glycoside hydrolase/deacetylase"/>
    <property type="match status" value="1"/>
</dbReference>
<dbReference type="RefSeq" id="WP_068350588.1">
    <property type="nucleotide sequence ID" value="NZ_CP016033.1"/>
</dbReference>
<name>A0A192D2H1_9SPHN</name>
<accession>A0A192D2H1</accession>
<evidence type="ECO:0008006" key="3">
    <source>
        <dbReference type="Google" id="ProtNLM"/>
    </source>
</evidence>
<dbReference type="Proteomes" id="UP000078263">
    <property type="component" value="Chromosome"/>
</dbReference>
<dbReference type="STRING" id="1112.A9D12_06675"/>
<dbReference type="CDD" id="cd10933">
    <property type="entry name" value="CE4_u9"/>
    <property type="match status" value="1"/>
</dbReference>